<dbReference type="KEGG" id="dce:O6P33_04750"/>
<gene>
    <name evidence="2" type="ORF">O6P33_04750</name>
</gene>
<proteinExistence type="predicted"/>
<evidence type="ECO:0000313" key="2">
    <source>
        <dbReference type="EMBL" id="WBE26144.1"/>
    </source>
</evidence>
<dbReference type="EMBL" id="CP114976">
    <property type="protein sequence ID" value="WBE26144.1"/>
    <property type="molecule type" value="Genomic_DNA"/>
</dbReference>
<dbReference type="InterPro" id="IPR021364">
    <property type="entry name" value="DUF2857"/>
</dbReference>
<evidence type="ECO:0000256" key="1">
    <source>
        <dbReference type="SAM" id="MobiDB-lite"/>
    </source>
</evidence>
<feature type="region of interest" description="Disordered" evidence="1">
    <location>
        <begin position="1"/>
        <end position="24"/>
    </location>
</feature>
<keyword evidence="3" id="KW-1185">Reference proteome</keyword>
<reference evidence="2 3" key="1">
    <citation type="submission" date="2022-12" db="EMBL/GenBank/DDBJ databases">
        <title>Coexistence and Characterization of a Novel Tigecycline Resistance gene tet(X) variant and blaNDM-1 in a Pseudomonas caeni Isolate of Chicken Origin.</title>
        <authorList>
            <person name="Lu X."/>
            <person name="Zhang L."/>
            <person name="Li R."/>
            <person name="Wang Z."/>
        </authorList>
    </citation>
    <scope>NUCLEOTIDE SEQUENCE [LARGE SCALE GENOMIC DNA]</scope>
    <source>
        <strain evidence="2 3">CE14</strain>
    </source>
</reference>
<organism evidence="2 3">
    <name type="scientific">Denitrificimonas caeni</name>
    <dbReference type="NCBI Taxonomy" id="521720"/>
    <lineage>
        <taxon>Bacteria</taxon>
        <taxon>Pseudomonadati</taxon>
        <taxon>Pseudomonadota</taxon>
        <taxon>Gammaproteobacteria</taxon>
        <taxon>Pseudomonadales</taxon>
        <taxon>Pseudomonadaceae</taxon>
        <taxon>Denitrificimonas</taxon>
    </lineage>
</organism>
<protein>
    <submittedName>
        <fullName evidence="2">DUF2857 domain-containing protein</fullName>
    </submittedName>
</protein>
<sequence length="240" mass="26904">MNRDCKFTPLSKVTPVPSSSRVPARMANDNKITPVAPVPSYIFNQALVTLVLQEASEGKMQRCKSLGFTPDLVLRLQSLAPTKLHKVVSSPYLWIKPSIDPRALELILDKIDRDEELERLINRAIKLGATTPMLNSFFGLSHTEVAERRRTLQVQSRTGRLPALSNEQRHAVWERWVALVQQLEKSHGCEPAASIQNIMSGAELDEMNQLDLMLVIAEEQNILVGQIWLEIAECQSGEDA</sequence>
<dbReference type="Proteomes" id="UP001212189">
    <property type="component" value="Chromosome"/>
</dbReference>
<dbReference type="RefSeq" id="WP_269819079.1">
    <property type="nucleotide sequence ID" value="NZ_CP114976.1"/>
</dbReference>
<dbReference type="AlphaFoldDB" id="A0AAE9VUF5"/>
<name>A0AAE9VUF5_9GAMM</name>
<accession>A0AAE9VUF5</accession>
<evidence type="ECO:0000313" key="3">
    <source>
        <dbReference type="Proteomes" id="UP001212189"/>
    </source>
</evidence>
<dbReference type="Pfam" id="PF11198">
    <property type="entry name" value="DUF2857"/>
    <property type="match status" value="1"/>
</dbReference>